<feature type="transmembrane region" description="Helical" evidence="1">
    <location>
        <begin position="87"/>
        <end position="111"/>
    </location>
</feature>
<evidence type="ECO:0000313" key="2">
    <source>
        <dbReference type="EMBL" id="HJC23187.1"/>
    </source>
</evidence>
<reference evidence="2" key="1">
    <citation type="journal article" date="2021" name="PeerJ">
        <title>Extensive microbial diversity within the chicken gut microbiome revealed by metagenomics and culture.</title>
        <authorList>
            <person name="Gilroy R."/>
            <person name="Ravi A."/>
            <person name="Getino M."/>
            <person name="Pursley I."/>
            <person name="Horton D.L."/>
            <person name="Alikhan N.F."/>
            <person name="Baker D."/>
            <person name="Gharbi K."/>
            <person name="Hall N."/>
            <person name="Watson M."/>
            <person name="Adriaenssens E.M."/>
            <person name="Foster-Nyarko E."/>
            <person name="Jarju S."/>
            <person name="Secka A."/>
            <person name="Antonio M."/>
            <person name="Oren A."/>
            <person name="Chaudhuri R.R."/>
            <person name="La Ragione R."/>
            <person name="Hildebrand F."/>
            <person name="Pallen M.J."/>
        </authorList>
    </citation>
    <scope>NUCLEOTIDE SEQUENCE</scope>
    <source>
        <strain evidence="2">USAMLcec2-132</strain>
    </source>
</reference>
<dbReference type="Proteomes" id="UP000823891">
    <property type="component" value="Unassembled WGS sequence"/>
</dbReference>
<evidence type="ECO:0000256" key="1">
    <source>
        <dbReference type="SAM" id="Phobius"/>
    </source>
</evidence>
<proteinExistence type="predicted"/>
<feature type="transmembrane region" description="Helical" evidence="1">
    <location>
        <begin position="12"/>
        <end position="30"/>
    </location>
</feature>
<accession>A0A9D2NF38</accession>
<feature type="transmembrane region" description="Helical" evidence="1">
    <location>
        <begin position="50"/>
        <end position="75"/>
    </location>
</feature>
<keyword evidence="1" id="KW-1133">Transmembrane helix</keyword>
<comment type="caution">
    <text evidence="2">The sequence shown here is derived from an EMBL/GenBank/DDBJ whole genome shotgun (WGS) entry which is preliminary data.</text>
</comment>
<reference evidence="2" key="2">
    <citation type="submission" date="2021-04" db="EMBL/GenBank/DDBJ databases">
        <authorList>
            <person name="Gilroy R."/>
        </authorList>
    </citation>
    <scope>NUCLEOTIDE SEQUENCE</scope>
    <source>
        <strain evidence="2">USAMLcec2-132</strain>
    </source>
</reference>
<dbReference type="EMBL" id="DWWS01000021">
    <property type="protein sequence ID" value="HJC23187.1"/>
    <property type="molecule type" value="Genomic_DNA"/>
</dbReference>
<sequence>MKKVVINSRVWIWGIGVFVIICDILLGVWLHNILLRIYSAKYPDIYTGRYIIVPLVAYLLLLSPIIAEIILVLTYYMKNIKFSIGNVGILISLLPTSFLCYGLGFILFVLLPPISSHTTNIENYLVFDEEISEYEMDIYDFLPPEIPEEGENINYEYLMYESFFAKEFSIELSFSLPQTAYDSLKKDILESAKTIESKGEENTEYYISFTNKIQEDPVMIFKFDDTSRMIEYYIQGEKNI</sequence>
<organism evidence="2 3">
    <name type="scientific">Candidatus Eisenbergiella merdavium</name>
    <dbReference type="NCBI Taxonomy" id="2838551"/>
    <lineage>
        <taxon>Bacteria</taxon>
        <taxon>Bacillati</taxon>
        <taxon>Bacillota</taxon>
        <taxon>Clostridia</taxon>
        <taxon>Lachnospirales</taxon>
        <taxon>Lachnospiraceae</taxon>
        <taxon>Eisenbergiella</taxon>
    </lineage>
</organism>
<evidence type="ECO:0000313" key="3">
    <source>
        <dbReference type="Proteomes" id="UP000823891"/>
    </source>
</evidence>
<protein>
    <submittedName>
        <fullName evidence="2">Uncharacterized protein</fullName>
    </submittedName>
</protein>
<keyword evidence="1" id="KW-0812">Transmembrane</keyword>
<dbReference type="AlphaFoldDB" id="A0A9D2NF38"/>
<gene>
    <name evidence="2" type="ORF">H9761_05720</name>
</gene>
<name>A0A9D2NF38_9FIRM</name>
<keyword evidence="1" id="KW-0472">Membrane</keyword>